<evidence type="ECO:0000256" key="7">
    <source>
        <dbReference type="SAM" id="Phobius"/>
    </source>
</evidence>
<feature type="transmembrane region" description="Helical" evidence="7">
    <location>
        <begin position="110"/>
        <end position="132"/>
    </location>
</feature>
<evidence type="ECO:0000256" key="6">
    <source>
        <dbReference type="ARBA" id="ARBA00023136"/>
    </source>
</evidence>
<dbReference type="PANTHER" id="PTHR42718:SF42">
    <property type="entry name" value="EXPORT PROTEIN"/>
    <property type="match status" value="1"/>
</dbReference>
<evidence type="ECO:0000313" key="9">
    <source>
        <dbReference type="EMBL" id="QUR66781.1"/>
    </source>
</evidence>
<comment type="subcellular location">
    <subcellularLocation>
        <location evidence="1">Cell membrane</location>
        <topology evidence="1">Multi-pass membrane protein</topology>
    </subcellularLocation>
</comment>
<reference evidence="9" key="1">
    <citation type="submission" date="2019-12" db="EMBL/GenBank/DDBJ databases">
        <title>Mycobacterium spongiae sp. nov.</title>
        <authorList>
            <person name="Stinear T."/>
        </authorList>
    </citation>
    <scope>NUCLEOTIDE SEQUENCE</scope>
    <source>
        <strain evidence="9">FSD4b-SM</strain>
    </source>
</reference>
<feature type="transmembrane region" description="Helical" evidence="7">
    <location>
        <begin position="55"/>
        <end position="73"/>
    </location>
</feature>
<dbReference type="InterPro" id="IPR020846">
    <property type="entry name" value="MFS_dom"/>
</dbReference>
<proteinExistence type="predicted"/>
<dbReference type="Gene3D" id="1.20.1250.20">
    <property type="entry name" value="MFS general substrate transporter like domains"/>
    <property type="match status" value="1"/>
</dbReference>
<feature type="transmembrane region" description="Helical" evidence="7">
    <location>
        <begin position="277"/>
        <end position="302"/>
    </location>
</feature>
<dbReference type="PROSITE" id="PS50850">
    <property type="entry name" value="MFS"/>
    <property type="match status" value="1"/>
</dbReference>
<feature type="transmembrane region" description="Helical" evidence="7">
    <location>
        <begin position="308"/>
        <end position="329"/>
    </location>
</feature>
<feature type="domain" description="Major facilitator superfamily (MFS) profile" evidence="8">
    <location>
        <begin position="19"/>
        <end position="465"/>
    </location>
</feature>
<keyword evidence="2" id="KW-0813">Transport</keyword>
<dbReference type="RefSeq" id="WP_211698348.1">
    <property type="nucleotide sequence ID" value="NZ_CP046600.1"/>
</dbReference>
<dbReference type="Gene3D" id="1.20.1720.10">
    <property type="entry name" value="Multidrug resistance protein D"/>
    <property type="match status" value="1"/>
</dbReference>
<dbReference type="InterPro" id="IPR011701">
    <property type="entry name" value="MFS"/>
</dbReference>
<keyword evidence="6 7" id="KW-0472">Membrane</keyword>
<dbReference type="AlphaFoldDB" id="A0A975JW61"/>
<dbReference type="EMBL" id="CP046600">
    <property type="protein sequence ID" value="QUR66781.1"/>
    <property type="molecule type" value="Genomic_DNA"/>
</dbReference>
<evidence type="ECO:0000256" key="4">
    <source>
        <dbReference type="ARBA" id="ARBA00022692"/>
    </source>
</evidence>
<organism evidence="9 10">
    <name type="scientific">Mycobacterium spongiae</name>
    <dbReference type="NCBI Taxonomy" id="886343"/>
    <lineage>
        <taxon>Bacteria</taxon>
        <taxon>Bacillati</taxon>
        <taxon>Actinomycetota</taxon>
        <taxon>Actinomycetes</taxon>
        <taxon>Mycobacteriales</taxon>
        <taxon>Mycobacteriaceae</taxon>
        <taxon>Mycobacterium</taxon>
    </lineage>
</organism>
<feature type="transmembrane region" description="Helical" evidence="7">
    <location>
        <begin position="85"/>
        <end position="104"/>
    </location>
</feature>
<evidence type="ECO:0000259" key="8">
    <source>
        <dbReference type="PROSITE" id="PS50850"/>
    </source>
</evidence>
<name>A0A975JW61_9MYCO</name>
<feature type="transmembrane region" description="Helical" evidence="7">
    <location>
        <begin position="231"/>
        <end position="257"/>
    </location>
</feature>
<accession>A0A975JW61</accession>
<feature type="transmembrane region" description="Helical" evidence="7">
    <location>
        <begin position="20"/>
        <end position="43"/>
    </location>
</feature>
<gene>
    <name evidence="9" type="ORF">F6B93_06450</name>
</gene>
<feature type="transmembrane region" description="Helical" evidence="7">
    <location>
        <begin position="341"/>
        <end position="362"/>
    </location>
</feature>
<evidence type="ECO:0000313" key="10">
    <source>
        <dbReference type="Proteomes" id="UP000682202"/>
    </source>
</evidence>
<feature type="transmembrane region" description="Helical" evidence="7">
    <location>
        <begin position="368"/>
        <end position="394"/>
    </location>
</feature>
<protein>
    <submittedName>
        <fullName evidence="9">DHA2 family efflux MFS transporter permease subunit</fullName>
    </submittedName>
</protein>
<dbReference type="KEGG" id="mspg:F6B93_06450"/>
<feature type="transmembrane region" description="Helical" evidence="7">
    <location>
        <begin position="444"/>
        <end position="461"/>
    </location>
</feature>
<dbReference type="PANTHER" id="PTHR42718">
    <property type="entry name" value="MAJOR FACILITATOR SUPERFAMILY MULTIDRUG TRANSPORTER MFSC"/>
    <property type="match status" value="1"/>
</dbReference>
<feature type="transmembrane region" description="Helical" evidence="7">
    <location>
        <begin position="415"/>
        <end position="432"/>
    </location>
</feature>
<feature type="transmembrane region" description="Helical" evidence="7">
    <location>
        <begin position="206"/>
        <end position="225"/>
    </location>
</feature>
<dbReference type="SUPFAM" id="SSF103473">
    <property type="entry name" value="MFS general substrate transporter"/>
    <property type="match status" value="1"/>
</dbReference>
<dbReference type="Pfam" id="PF07690">
    <property type="entry name" value="MFS_1"/>
    <property type="match status" value="1"/>
</dbReference>
<dbReference type="GO" id="GO:0022857">
    <property type="term" value="F:transmembrane transporter activity"/>
    <property type="evidence" value="ECO:0007669"/>
    <property type="project" value="InterPro"/>
</dbReference>
<dbReference type="InterPro" id="IPR036259">
    <property type="entry name" value="MFS_trans_sf"/>
</dbReference>
<feature type="transmembrane region" description="Helical" evidence="7">
    <location>
        <begin position="144"/>
        <end position="167"/>
    </location>
</feature>
<sequence length="475" mass="49079">MDSNEAALRQGRERSGQAALYALCVSFFMVGVDASIVNVAIPAMQTALDATLNDMVWVNSIYALCLSVPLIMAGRLGDRFGPKRLFLVGLAGFTAASLACALAPEPEILIAARAAQGLAAALVIPQTMSLIVHIFPAERRGAALGIWSAVGAAAMAAGPLMGGVLVASVGWRWIFLINVPIGIAGWIAALRFVPDYRPHHQHRFDLLGVALSGTGLFAVVFAIQSGEHYDWGIIAGPISIASVAITGVICLLVFVLWQNVNSREPLLPLRLFTNRNFSTASTAGLAMGAAMGGLFLPLMIYLQTTLGYSPLVAGAATVPMFVLSSWCAHAAGRASDRWNPALISGAGFAVLAVGIAALVWVLDPGVSLWLLMAPMLVAGVGLGGVSAPLAGIATRTVPTELVGAASGVFNTTRQLGGALGSAATGVLLQAGIGPTTTTATQASLVFPIVMLVMGVGCCALMRKPAMVFHGRSGRN</sequence>
<dbReference type="PRINTS" id="PR01036">
    <property type="entry name" value="TCRTETB"/>
</dbReference>
<keyword evidence="3" id="KW-1003">Cell membrane</keyword>
<evidence type="ECO:0000256" key="1">
    <source>
        <dbReference type="ARBA" id="ARBA00004651"/>
    </source>
</evidence>
<dbReference type="NCBIfam" id="TIGR00711">
    <property type="entry name" value="efflux_EmrB"/>
    <property type="match status" value="1"/>
</dbReference>
<keyword evidence="4 7" id="KW-0812">Transmembrane</keyword>
<keyword evidence="10" id="KW-1185">Reference proteome</keyword>
<dbReference type="InterPro" id="IPR004638">
    <property type="entry name" value="EmrB-like"/>
</dbReference>
<evidence type="ECO:0000256" key="2">
    <source>
        <dbReference type="ARBA" id="ARBA00022448"/>
    </source>
</evidence>
<evidence type="ECO:0000256" key="5">
    <source>
        <dbReference type="ARBA" id="ARBA00022989"/>
    </source>
</evidence>
<dbReference type="Proteomes" id="UP000682202">
    <property type="component" value="Chromosome"/>
</dbReference>
<dbReference type="GO" id="GO:0005886">
    <property type="term" value="C:plasma membrane"/>
    <property type="evidence" value="ECO:0007669"/>
    <property type="project" value="UniProtKB-SubCell"/>
</dbReference>
<keyword evidence="5 7" id="KW-1133">Transmembrane helix</keyword>
<evidence type="ECO:0000256" key="3">
    <source>
        <dbReference type="ARBA" id="ARBA00022475"/>
    </source>
</evidence>
<feature type="transmembrane region" description="Helical" evidence="7">
    <location>
        <begin position="173"/>
        <end position="194"/>
    </location>
</feature>
<dbReference type="CDD" id="cd17321">
    <property type="entry name" value="MFS_MMR_MDR_like"/>
    <property type="match status" value="1"/>
</dbReference>